<feature type="transmembrane region" description="Helical" evidence="3">
    <location>
        <begin position="82"/>
        <end position="99"/>
    </location>
</feature>
<dbReference type="GO" id="GO:0003730">
    <property type="term" value="F:mRNA 3'-UTR binding"/>
    <property type="evidence" value="ECO:0007669"/>
    <property type="project" value="TreeGrafter"/>
</dbReference>
<dbReference type="SMART" id="SM00357">
    <property type="entry name" value="CSP"/>
    <property type="match status" value="1"/>
</dbReference>
<dbReference type="Proteomes" id="UP000002216">
    <property type="component" value="Chromosome"/>
</dbReference>
<sequence length="168" mass="18550">MRFHGEISEWRDDRGFGFITPTGGGTRVFVHISALQKGRRPRAGEMVTYEVGNSGDKGPRALNVNFVNALPGRRNESPRRSFFPVVVLVLLIAAGAYGARRFVPSDIFQAINIKQQSPRAQAFACEGKIYCSEMNSCEEALFYLDSCPGVQIDGDGDGVPCEKQWCNE</sequence>
<reference evidence="5 6" key="1">
    <citation type="journal article" date="2009" name="Stand. Genomic Sci.">
        <title>Complete genome sequence of Desulfomicrobium baculatum type strain (X).</title>
        <authorList>
            <person name="Copeland A."/>
            <person name="Spring S."/>
            <person name="Goker M."/>
            <person name="Schneider S."/>
            <person name="Lapidus A."/>
            <person name="Del Rio T.G."/>
            <person name="Tice H."/>
            <person name="Cheng J.F."/>
            <person name="Chen F."/>
            <person name="Nolan M."/>
            <person name="Bruce D."/>
            <person name="Goodwin L."/>
            <person name="Pitluck S."/>
            <person name="Ivanova N."/>
            <person name="Mavrommatis K."/>
            <person name="Ovchinnikova G."/>
            <person name="Pati A."/>
            <person name="Chen A."/>
            <person name="Palaniappan K."/>
            <person name="Land M."/>
            <person name="Hauser L."/>
            <person name="Chang Y.J."/>
            <person name="Jeffries C.C."/>
            <person name="Meincke L."/>
            <person name="Sims D."/>
            <person name="Brettin T."/>
            <person name="Detter J.C."/>
            <person name="Han C."/>
            <person name="Chain P."/>
            <person name="Bristow J."/>
            <person name="Eisen J.A."/>
            <person name="Markowitz V."/>
            <person name="Hugenholtz P."/>
            <person name="Kyrpides N.C."/>
            <person name="Klenk H.P."/>
            <person name="Lucas S."/>
        </authorList>
    </citation>
    <scope>NUCLEOTIDE SEQUENCE [LARGE SCALE GENOMIC DNA]</scope>
    <source>
        <strain evidence="6">DSM 4028 / VKM B-1378 / X</strain>
    </source>
</reference>
<dbReference type="PANTHER" id="PTHR12962">
    <property type="entry name" value="CALCIUM-REGULATED HEAT STABLE PROTEIN CRHSP-24-RELATED"/>
    <property type="match status" value="1"/>
</dbReference>
<evidence type="ECO:0000259" key="4">
    <source>
        <dbReference type="PROSITE" id="PS51857"/>
    </source>
</evidence>
<dbReference type="AlphaFoldDB" id="C7LWH7"/>
<proteinExistence type="predicted"/>
<dbReference type="STRING" id="525897.Dbac_0545"/>
<dbReference type="SUPFAM" id="SSF50249">
    <property type="entry name" value="Nucleic acid-binding proteins"/>
    <property type="match status" value="1"/>
</dbReference>
<dbReference type="KEGG" id="dba:Dbac_0545"/>
<dbReference type="GO" id="GO:0003677">
    <property type="term" value="F:DNA binding"/>
    <property type="evidence" value="ECO:0007669"/>
    <property type="project" value="UniProtKB-KW"/>
</dbReference>
<dbReference type="PROSITE" id="PS51857">
    <property type="entry name" value="CSD_2"/>
    <property type="match status" value="1"/>
</dbReference>
<accession>C7LWH7</accession>
<dbReference type="PANTHER" id="PTHR12962:SF1">
    <property type="entry name" value="COLD SHOCK DOMAIN-CONTAINING PROTEIN CG9705"/>
    <property type="match status" value="1"/>
</dbReference>
<evidence type="ECO:0000313" key="6">
    <source>
        <dbReference type="Proteomes" id="UP000002216"/>
    </source>
</evidence>
<feature type="domain" description="CSD" evidence="4">
    <location>
        <begin position="2"/>
        <end position="66"/>
    </location>
</feature>
<dbReference type="InterPro" id="IPR002059">
    <property type="entry name" value="CSP_DNA-bd"/>
</dbReference>
<dbReference type="GO" id="GO:0005829">
    <property type="term" value="C:cytosol"/>
    <property type="evidence" value="ECO:0007669"/>
    <property type="project" value="UniProtKB-ARBA"/>
</dbReference>
<keyword evidence="1" id="KW-0597">Phosphoprotein</keyword>
<name>C7LWH7_DESBD</name>
<dbReference type="Pfam" id="PF05901">
    <property type="entry name" value="Excalibur"/>
    <property type="match status" value="1"/>
</dbReference>
<dbReference type="InterPro" id="IPR008613">
    <property type="entry name" value="Excalibur_Ca-bd_domain"/>
</dbReference>
<dbReference type="OrthoDB" id="9800919at2"/>
<dbReference type="InterPro" id="IPR012340">
    <property type="entry name" value="NA-bd_OB-fold"/>
</dbReference>
<dbReference type="CDD" id="cd04458">
    <property type="entry name" value="CSP_CDS"/>
    <property type="match status" value="1"/>
</dbReference>
<dbReference type="HOGENOM" id="CLU_098919_0_1_7"/>
<evidence type="ECO:0000313" key="5">
    <source>
        <dbReference type="EMBL" id="ACU88669.1"/>
    </source>
</evidence>
<dbReference type="Gene3D" id="2.40.50.140">
    <property type="entry name" value="Nucleic acid-binding proteins"/>
    <property type="match status" value="1"/>
</dbReference>
<organism evidence="5 6">
    <name type="scientific">Desulfomicrobium baculatum (strain DSM 4028 / VKM B-1378 / X)</name>
    <name type="common">Desulfovibrio baculatus</name>
    <dbReference type="NCBI Taxonomy" id="525897"/>
    <lineage>
        <taxon>Bacteria</taxon>
        <taxon>Pseudomonadati</taxon>
        <taxon>Thermodesulfobacteriota</taxon>
        <taxon>Desulfovibrionia</taxon>
        <taxon>Desulfovibrionales</taxon>
        <taxon>Desulfomicrobiaceae</taxon>
        <taxon>Desulfomicrobium</taxon>
    </lineage>
</organism>
<evidence type="ECO:0000256" key="1">
    <source>
        <dbReference type="ARBA" id="ARBA00022553"/>
    </source>
</evidence>
<dbReference type="InterPro" id="IPR052069">
    <property type="entry name" value="Ca-reg_mRNA-binding_domain"/>
</dbReference>
<keyword evidence="6" id="KW-1185">Reference proteome</keyword>
<keyword evidence="3" id="KW-1133">Transmembrane helix</keyword>
<comment type="subcellular location">
    <subcellularLocation>
        <location evidence="2">Cytoplasm</location>
    </subcellularLocation>
</comment>
<protein>
    <submittedName>
        <fullName evidence="5">Cold-shock DNA-binding domain protein</fullName>
    </submittedName>
</protein>
<keyword evidence="3" id="KW-0812">Transmembrane</keyword>
<dbReference type="EMBL" id="CP001629">
    <property type="protein sequence ID" value="ACU88669.1"/>
    <property type="molecule type" value="Genomic_DNA"/>
</dbReference>
<keyword evidence="5" id="KW-0238">DNA-binding</keyword>
<evidence type="ECO:0000256" key="2">
    <source>
        <dbReference type="RuleBase" id="RU000408"/>
    </source>
</evidence>
<gene>
    <name evidence="5" type="ordered locus">Dbac_0545</name>
</gene>
<dbReference type="InterPro" id="IPR011129">
    <property type="entry name" value="CSD"/>
</dbReference>
<dbReference type="InterPro" id="IPR019844">
    <property type="entry name" value="CSD_CS"/>
</dbReference>
<dbReference type="RefSeq" id="WP_012805752.1">
    <property type="nucleotide sequence ID" value="NC_013173.1"/>
</dbReference>
<evidence type="ECO:0000256" key="3">
    <source>
        <dbReference type="SAM" id="Phobius"/>
    </source>
</evidence>
<dbReference type="eggNOG" id="COG1278">
    <property type="taxonomic scope" value="Bacteria"/>
</dbReference>
<dbReference type="PROSITE" id="PS00352">
    <property type="entry name" value="CSD_1"/>
    <property type="match status" value="1"/>
</dbReference>
<keyword evidence="3" id="KW-0472">Membrane</keyword>
<dbReference type="Pfam" id="PF00313">
    <property type="entry name" value="CSD"/>
    <property type="match status" value="1"/>
</dbReference>
<dbReference type="GO" id="GO:0043488">
    <property type="term" value="P:regulation of mRNA stability"/>
    <property type="evidence" value="ECO:0007669"/>
    <property type="project" value="TreeGrafter"/>
</dbReference>